<dbReference type="Pfam" id="PF03962">
    <property type="entry name" value="Mnd1"/>
    <property type="match status" value="1"/>
</dbReference>
<feature type="compositionally biased region" description="Polar residues" evidence="1">
    <location>
        <begin position="337"/>
        <end position="363"/>
    </location>
</feature>
<feature type="region of interest" description="Disordered" evidence="1">
    <location>
        <begin position="298"/>
        <end position="429"/>
    </location>
</feature>
<evidence type="ECO:0000259" key="2">
    <source>
        <dbReference type="Pfam" id="PF03962"/>
    </source>
</evidence>
<organism evidence="3 4">
    <name type="scientific">Leishmania panamensis</name>
    <dbReference type="NCBI Taxonomy" id="5679"/>
    <lineage>
        <taxon>Eukaryota</taxon>
        <taxon>Discoba</taxon>
        <taxon>Euglenozoa</taxon>
        <taxon>Kinetoplastea</taxon>
        <taxon>Metakinetoplastina</taxon>
        <taxon>Trypanosomatida</taxon>
        <taxon>Trypanosomatidae</taxon>
        <taxon>Leishmaniinae</taxon>
        <taxon>Leishmania</taxon>
        <taxon>Leishmania guyanensis species complex</taxon>
    </lineage>
</organism>
<feature type="compositionally biased region" description="Basic and acidic residues" evidence="1">
    <location>
        <begin position="304"/>
        <end position="315"/>
    </location>
</feature>
<feature type="domain" description="Mnd1 HTH" evidence="2">
    <location>
        <begin position="25"/>
        <end position="83"/>
    </location>
</feature>
<reference evidence="3 4" key="1">
    <citation type="journal article" date="2015" name="Sci. Rep.">
        <title>The genome of Leishmania panamensis: insights into genomics of the L. (Viannia) subgenus.</title>
        <authorList>
            <person name="Llanes A."/>
            <person name="Restrepo C.M."/>
            <person name="Vecchio G.D."/>
            <person name="Anguizola F.J."/>
            <person name="Lleonart R."/>
        </authorList>
    </citation>
    <scope>NUCLEOTIDE SEQUENCE [LARGE SCALE GENOMIC DNA]</scope>
    <source>
        <strain evidence="3 4">MHOM/PA/94/PSC-1</strain>
    </source>
</reference>
<evidence type="ECO:0000256" key="1">
    <source>
        <dbReference type="SAM" id="MobiDB-lite"/>
    </source>
</evidence>
<dbReference type="KEGG" id="lpan:LPMP_240990"/>
<feature type="compositionally biased region" description="Low complexity" evidence="1">
    <location>
        <begin position="105"/>
        <end position="114"/>
    </location>
</feature>
<name>A0A088RRK9_LEIPA</name>
<protein>
    <recommendedName>
        <fullName evidence="2">Mnd1 HTH domain-containing protein</fullName>
    </recommendedName>
</protein>
<evidence type="ECO:0000313" key="3">
    <source>
        <dbReference type="EMBL" id="AIN98732.1"/>
    </source>
</evidence>
<dbReference type="eggNOG" id="ENOG502SHXP">
    <property type="taxonomic scope" value="Eukaryota"/>
</dbReference>
<dbReference type="VEuPathDB" id="TriTrypDB:LPAL13_240015900"/>
<accession>A0A088RRK9</accession>
<proteinExistence type="predicted"/>
<dbReference type="EMBL" id="CP009393">
    <property type="protein sequence ID" value="AIN98732.1"/>
    <property type="molecule type" value="Genomic_DNA"/>
</dbReference>
<dbReference type="InterPro" id="IPR040453">
    <property type="entry name" value="Mnd1_HTH"/>
</dbReference>
<dbReference type="VEuPathDB" id="TriTrypDB:LPMP_240990"/>
<evidence type="ECO:0000313" key="4">
    <source>
        <dbReference type="Proteomes" id="UP000063063"/>
    </source>
</evidence>
<feature type="compositionally biased region" description="Basic residues" evidence="1">
    <location>
        <begin position="417"/>
        <end position="429"/>
    </location>
</feature>
<feature type="region of interest" description="Disordered" evidence="1">
    <location>
        <begin position="88"/>
        <end position="115"/>
    </location>
</feature>
<sequence length="429" mass="46204">MSTTAGARKKGKKGLSIDEKAILVERWIAAHPKPYTLKELQQLIPKHTPVIYQSVEECVQLLVAEGRIEEDRVGVSTLLWKFPPTATQLKNKSSQQPGRNRGLGSSSASSAAASGCPTSCTELLRRLTARGAAAQLQKVSAETIERWCMLTPDAQLREWRDVLRAENDRTMASLAEEQERLGFLDGSGNVNQDSEDAPAGEAAVLSELAHLQQLAQQKAQLLAAHKNISSRQVLPELLDQLDRASSIALEAANRWTDNYYLAEEEVVAKASFGGSRRDIRAALQLPLELSYLSDESDAESNVIDGHERPGVDSHSRSHLQCTPAHGTPPQPSLPPQHGSNRCGTGRPPSTQEKQTLITASSGDTAFPAAHANVRGDDLAPAAGAPPPAPDTETTAPLSRSAKVKTTQAAKPLSAKRSTGKRARSRRVTL</sequence>
<dbReference type="GeneID" id="22575508"/>
<dbReference type="AlphaFoldDB" id="A0A088RRK9"/>
<dbReference type="OrthoDB" id="273345at2759"/>
<dbReference type="Proteomes" id="UP000063063">
    <property type="component" value="Chromosome 24"/>
</dbReference>
<feature type="compositionally biased region" description="Polar residues" evidence="1">
    <location>
        <begin position="88"/>
        <end position="98"/>
    </location>
</feature>
<gene>
    <name evidence="3" type="ORF">LPMP_240990</name>
</gene>
<keyword evidence="4" id="KW-1185">Reference proteome</keyword>
<dbReference type="RefSeq" id="XP_010699439.1">
    <property type="nucleotide sequence ID" value="XM_010701137.1"/>
</dbReference>